<dbReference type="AlphaFoldDB" id="A2C8T5"/>
<accession>A2C8T5</accession>
<dbReference type="EMBL" id="CP000554">
    <property type="protein sequence ID" value="ABM77895.1"/>
    <property type="molecule type" value="Genomic_DNA"/>
</dbReference>
<sequence>MKFSNKVLELFLLTLHTLTPVLAIAGHVRPSAEQAFQLLNAQ</sequence>
<gene>
    <name evidence="1" type="ordered locus">P9303_11461</name>
</gene>
<proteinExistence type="predicted"/>
<reference evidence="1 2" key="1">
    <citation type="journal article" date="2007" name="PLoS Genet.">
        <title>Patterns and implications of gene gain and loss in the evolution of Prochlorococcus.</title>
        <authorList>
            <person name="Kettler G.C."/>
            <person name="Martiny A.C."/>
            <person name="Huang K."/>
            <person name="Zucker J."/>
            <person name="Coleman M.L."/>
            <person name="Rodrigue S."/>
            <person name="Chen F."/>
            <person name="Lapidus A."/>
            <person name="Ferriera S."/>
            <person name="Johnson J."/>
            <person name="Steglich C."/>
            <person name="Church G.M."/>
            <person name="Richardson P."/>
            <person name="Chisholm S.W."/>
        </authorList>
    </citation>
    <scope>NUCLEOTIDE SEQUENCE [LARGE SCALE GENOMIC DNA]</scope>
    <source>
        <strain evidence="1 2">MIT 9303</strain>
    </source>
</reference>
<evidence type="ECO:0000313" key="1">
    <source>
        <dbReference type="EMBL" id="ABM77895.1"/>
    </source>
</evidence>
<dbReference type="KEGG" id="pmf:P9303_11461"/>
<name>A2C8T5_PROM3</name>
<dbReference type="HOGENOM" id="CLU_3256289_0_0_3"/>
<organism evidence="1 2">
    <name type="scientific">Prochlorococcus marinus (strain MIT 9303)</name>
    <dbReference type="NCBI Taxonomy" id="59922"/>
    <lineage>
        <taxon>Bacteria</taxon>
        <taxon>Bacillati</taxon>
        <taxon>Cyanobacteriota</taxon>
        <taxon>Cyanophyceae</taxon>
        <taxon>Synechococcales</taxon>
        <taxon>Prochlorococcaceae</taxon>
        <taxon>Prochlorococcus</taxon>
    </lineage>
</organism>
<protein>
    <submittedName>
        <fullName evidence="1">Uncharacterized protein</fullName>
    </submittedName>
</protein>
<dbReference type="Proteomes" id="UP000002274">
    <property type="component" value="Chromosome"/>
</dbReference>
<evidence type="ECO:0000313" key="2">
    <source>
        <dbReference type="Proteomes" id="UP000002274"/>
    </source>
</evidence>